<keyword evidence="2" id="KW-0732">Signal</keyword>
<gene>
    <name evidence="4" type="ORF">GCM10010358_67970</name>
</gene>
<name>A0A918NYF0_9ACTN</name>
<feature type="chain" id="PRO_5037955666" description="DUF6299 domain-containing protein" evidence="2">
    <location>
        <begin position="30"/>
        <end position="156"/>
    </location>
</feature>
<keyword evidence="5" id="KW-1185">Reference proteome</keyword>
<feature type="region of interest" description="Disordered" evidence="1">
    <location>
        <begin position="101"/>
        <end position="121"/>
    </location>
</feature>
<evidence type="ECO:0000259" key="3">
    <source>
        <dbReference type="Pfam" id="PF19816"/>
    </source>
</evidence>
<evidence type="ECO:0000313" key="4">
    <source>
        <dbReference type="EMBL" id="GGY04898.1"/>
    </source>
</evidence>
<dbReference type="InterPro" id="IPR046266">
    <property type="entry name" value="DUF6299"/>
</dbReference>
<sequence>MSLRTSRALTGATAAAAALLTLAAPSAAAGSGPYDPAESGSDHVTVDGTGRIARDGTLTLSGAYRCAGGSGPVFVGSSLQQGRGSFRHGIGGTRAVCDGETHRWTNRGRPGGDEERPFKAGPARVEATLMELRTTDGLPLPRPRASHSEEITLTER</sequence>
<organism evidence="4 5">
    <name type="scientific">Streptomyces minutiscleroticus</name>
    <dbReference type="NCBI Taxonomy" id="68238"/>
    <lineage>
        <taxon>Bacteria</taxon>
        <taxon>Bacillati</taxon>
        <taxon>Actinomycetota</taxon>
        <taxon>Actinomycetes</taxon>
        <taxon>Kitasatosporales</taxon>
        <taxon>Streptomycetaceae</taxon>
        <taxon>Streptomyces</taxon>
    </lineage>
</organism>
<dbReference type="InterPro" id="IPR006311">
    <property type="entry name" value="TAT_signal"/>
</dbReference>
<accession>A0A918NYF0</accession>
<dbReference type="EMBL" id="BMVU01000054">
    <property type="protein sequence ID" value="GGY04898.1"/>
    <property type="molecule type" value="Genomic_DNA"/>
</dbReference>
<proteinExistence type="predicted"/>
<reference evidence="4" key="1">
    <citation type="journal article" date="2014" name="Int. J. Syst. Evol. Microbiol.">
        <title>Complete genome sequence of Corynebacterium casei LMG S-19264T (=DSM 44701T), isolated from a smear-ripened cheese.</title>
        <authorList>
            <consortium name="US DOE Joint Genome Institute (JGI-PGF)"/>
            <person name="Walter F."/>
            <person name="Albersmeier A."/>
            <person name="Kalinowski J."/>
            <person name="Ruckert C."/>
        </authorList>
    </citation>
    <scope>NUCLEOTIDE SEQUENCE</scope>
    <source>
        <strain evidence="4">JCM 4790</strain>
    </source>
</reference>
<reference evidence="4" key="2">
    <citation type="submission" date="2020-09" db="EMBL/GenBank/DDBJ databases">
        <authorList>
            <person name="Sun Q."/>
            <person name="Ohkuma M."/>
        </authorList>
    </citation>
    <scope>NUCLEOTIDE SEQUENCE</scope>
    <source>
        <strain evidence="4">JCM 4790</strain>
    </source>
</reference>
<dbReference type="RefSeq" id="WP_190194190.1">
    <property type="nucleotide sequence ID" value="NZ_BMVU01000054.1"/>
</dbReference>
<dbReference type="Proteomes" id="UP000619244">
    <property type="component" value="Unassembled WGS sequence"/>
</dbReference>
<evidence type="ECO:0000256" key="2">
    <source>
        <dbReference type="SAM" id="SignalP"/>
    </source>
</evidence>
<dbReference type="PROSITE" id="PS51318">
    <property type="entry name" value="TAT"/>
    <property type="match status" value="1"/>
</dbReference>
<feature type="compositionally biased region" description="Basic and acidic residues" evidence="1">
    <location>
        <begin position="146"/>
        <end position="156"/>
    </location>
</feature>
<protein>
    <recommendedName>
        <fullName evidence="3">DUF6299 domain-containing protein</fullName>
    </recommendedName>
</protein>
<feature type="domain" description="DUF6299" evidence="3">
    <location>
        <begin position="41"/>
        <end position="155"/>
    </location>
</feature>
<feature type="region of interest" description="Disordered" evidence="1">
    <location>
        <begin position="28"/>
        <end position="48"/>
    </location>
</feature>
<feature type="signal peptide" evidence="2">
    <location>
        <begin position="1"/>
        <end position="29"/>
    </location>
</feature>
<feature type="region of interest" description="Disordered" evidence="1">
    <location>
        <begin position="134"/>
        <end position="156"/>
    </location>
</feature>
<dbReference type="Pfam" id="PF19816">
    <property type="entry name" value="DUF6299"/>
    <property type="match status" value="1"/>
</dbReference>
<evidence type="ECO:0000256" key="1">
    <source>
        <dbReference type="SAM" id="MobiDB-lite"/>
    </source>
</evidence>
<dbReference type="AlphaFoldDB" id="A0A918NYF0"/>
<comment type="caution">
    <text evidence="4">The sequence shown here is derived from an EMBL/GenBank/DDBJ whole genome shotgun (WGS) entry which is preliminary data.</text>
</comment>
<evidence type="ECO:0000313" key="5">
    <source>
        <dbReference type="Proteomes" id="UP000619244"/>
    </source>
</evidence>